<sequence length="341" mass="36890">MGIAAAAGFSRRLGTGHRAGADLQMLLGAEAKGGTTRYREAMLALIDGVKDGVPLSKSMEAENGYFPNLLVSMARVGEMTGRFERTMFMAADHYDHRVAIRRAFLKGIAWPLFQLIAAVFVIALMILIMGILTPATGGEMADMTGFGLRGPTGALIFLSLVGLAFACVAAIVFAIRRNFLGCHNLIPLFYMIPKLGPAIRTITLARFTWVLSLTLDTGLDPIRSVALAFDSTDSDYYRGGIQPAREAIQQGQSLANSLRATEILPDDFLVQLEVAELSGTDAESLQTLANEYDQRAQMAIKTLSMLLSAAIWITVVLILIAMIINIAMRIVGVYSEALEPI</sequence>
<evidence type="ECO:0000256" key="3">
    <source>
        <dbReference type="ARBA" id="ARBA00022475"/>
    </source>
</evidence>
<accession>A0A5B9QHK9</accession>
<dbReference type="InterPro" id="IPR003004">
    <property type="entry name" value="GspF/PilC"/>
</dbReference>
<evidence type="ECO:0000256" key="4">
    <source>
        <dbReference type="ARBA" id="ARBA00022692"/>
    </source>
</evidence>
<dbReference type="EMBL" id="CP042914">
    <property type="protein sequence ID" value="QEG38548.1"/>
    <property type="molecule type" value="Genomic_DNA"/>
</dbReference>
<reference evidence="9 10" key="1">
    <citation type="submission" date="2019-08" db="EMBL/GenBank/DDBJ databases">
        <title>Deep-cultivation of Planctomycetes and their phenomic and genomic characterization uncovers novel biology.</title>
        <authorList>
            <person name="Wiegand S."/>
            <person name="Jogler M."/>
            <person name="Boedeker C."/>
            <person name="Pinto D."/>
            <person name="Vollmers J."/>
            <person name="Rivas-Marin E."/>
            <person name="Kohn T."/>
            <person name="Peeters S.H."/>
            <person name="Heuer A."/>
            <person name="Rast P."/>
            <person name="Oberbeckmann S."/>
            <person name="Bunk B."/>
            <person name="Jeske O."/>
            <person name="Meyerdierks A."/>
            <person name="Storesund J.E."/>
            <person name="Kallscheuer N."/>
            <person name="Luecker S."/>
            <person name="Lage O.M."/>
            <person name="Pohl T."/>
            <person name="Merkel B.J."/>
            <person name="Hornburger P."/>
            <person name="Mueller R.-W."/>
            <person name="Bruemmer F."/>
            <person name="Labrenz M."/>
            <person name="Spormann A.M."/>
            <person name="Op den Camp H."/>
            <person name="Overmann J."/>
            <person name="Amann R."/>
            <person name="Jetten M.S.M."/>
            <person name="Mascher T."/>
            <person name="Medema M.H."/>
            <person name="Devos D.P."/>
            <person name="Kaster A.-K."/>
            <person name="Ovreas L."/>
            <person name="Rohde M."/>
            <person name="Galperin M.Y."/>
            <person name="Jogler C."/>
        </authorList>
    </citation>
    <scope>NUCLEOTIDE SEQUENCE [LARGE SCALE GENOMIC DNA]</scope>
    <source>
        <strain evidence="9 10">UC8</strain>
    </source>
</reference>
<keyword evidence="10" id="KW-1185">Reference proteome</keyword>
<evidence type="ECO:0000256" key="5">
    <source>
        <dbReference type="ARBA" id="ARBA00022989"/>
    </source>
</evidence>
<evidence type="ECO:0000313" key="10">
    <source>
        <dbReference type="Proteomes" id="UP000325286"/>
    </source>
</evidence>
<dbReference type="AlphaFoldDB" id="A0A5B9QHK9"/>
<comment type="similarity">
    <text evidence="2">Belongs to the GSP F family.</text>
</comment>
<dbReference type="Gene3D" id="1.20.81.30">
    <property type="entry name" value="Type II secretion system (T2SS), domain F"/>
    <property type="match status" value="2"/>
</dbReference>
<dbReference type="GO" id="GO:0005886">
    <property type="term" value="C:plasma membrane"/>
    <property type="evidence" value="ECO:0007669"/>
    <property type="project" value="UniProtKB-SubCell"/>
</dbReference>
<dbReference type="KEGG" id="rul:UC8_05050"/>
<gene>
    <name evidence="9" type="primary">epsF_2</name>
    <name evidence="9" type="ORF">UC8_05050</name>
</gene>
<organism evidence="9 10">
    <name type="scientific">Roseimaritima ulvae</name>
    <dbReference type="NCBI Taxonomy" id="980254"/>
    <lineage>
        <taxon>Bacteria</taxon>
        <taxon>Pseudomonadati</taxon>
        <taxon>Planctomycetota</taxon>
        <taxon>Planctomycetia</taxon>
        <taxon>Pirellulales</taxon>
        <taxon>Pirellulaceae</taxon>
        <taxon>Roseimaritima</taxon>
    </lineage>
</organism>
<keyword evidence="6 7" id="KW-0472">Membrane</keyword>
<feature type="transmembrane region" description="Helical" evidence="7">
    <location>
        <begin position="305"/>
        <end position="328"/>
    </location>
</feature>
<dbReference type="InterPro" id="IPR042094">
    <property type="entry name" value="T2SS_GspF_sf"/>
</dbReference>
<evidence type="ECO:0000256" key="6">
    <source>
        <dbReference type="ARBA" id="ARBA00023136"/>
    </source>
</evidence>
<evidence type="ECO:0000259" key="8">
    <source>
        <dbReference type="Pfam" id="PF00482"/>
    </source>
</evidence>
<dbReference type="PANTHER" id="PTHR30012">
    <property type="entry name" value="GENERAL SECRETION PATHWAY PROTEIN"/>
    <property type="match status" value="1"/>
</dbReference>
<feature type="domain" description="Type II secretion system protein GspF" evidence="8">
    <location>
        <begin position="9"/>
        <end position="129"/>
    </location>
</feature>
<dbReference type="Proteomes" id="UP000325286">
    <property type="component" value="Chromosome"/>
</dbReference>
<keyword evidence="5 7" id="KW-1133">Transmembrane helix</keyword>
<feature type="transmembrane region" description="Helical" evidence="7">
    <location>
        <begin position="152"/>
        <end position="175"/>
    </location>
</feature>
<name>A0A5B9QHK9_9BACT</name>
<evidence type="ECO:0000313" key="9">
    <source>
        <dbReference type="EMBL" id="QEG38548.1"/>
    </source>
</evidence>
<dbReference type="Pfam" id="PF00482">
    <property type="entry name" value="T2SSF"/>
    <property type="match status" value="2"/>
</dbReference>
<comment type="subcellular location">
    <subcellularLocation>
        <location evidence="1">Cell membrane</location>
        <topology evidence="1">Multi-pass membrane protein</topology>
    </subcellularLocation>
</comment>
<feature type="domain" description="Type II secretion system protein GspF" evidence="8">
    <location>
        <begin position="210"/>
        <end position="326"/>
    </location>
</feature>
<evidence type="ECO:0000256" key="7">
    <source>
        <dbReference type="SAM" id="Phobius"/>
    </source>
</evidence>
<keyword evidence="3" id="KW-1003">Cell membrane</keyword>
<protein>
    <submittedName>
        <fullName evidence="9">Type II secretion system protein F</fullName>
    </submittedName>
</protein>
<proteinExistence type="inferred from homology"/>
<keyword evidence="4 7" id="KW-0812">Transmembrane</keyword>
<dbReference type="PANTHER" id="PTHR30012:SF0">
    <property type="entry name" value="TYPE II SECRETION SYSTEM PROTEIN F-RELATED"/>
    <property type="match status" value="1"/>
</dbReference>
<evidence type="ECO:0000256" key="2">
    <source>
        <dbReference type="ARBA" id="ARBA00005745"/>
    </source>
</evidence>
<feature type="transmembrane region" description="Helical" evidence="7">
    <location>
        <begin position="107"/>
        <end position="132"/>
    </location>
</feature>
<evidence type="ECO:0000256" key="1">
    <source>
        <dbReference type="ARBA" id="ARBA00004651"/>
    </source>
</evidence>
<dbReference type="InterPro" id="IPR018076">
    <property type="entry name" value="T2SS_GspF_dom"/>
</dbReference>